<reference evidence="13" key="4">
    <citation type="submission" date="2025-09" db="UniProtKB">
        <authorList>
            <consortium name="Ensembl"/>
        </authorList>
    </citation>
    <scope>IDENTIFICATION</scope>
</reference>
<feature type="binding site" evidence="10">
    <location>
        <position position="236"/>
    </location>
    <ligand>
        <name>[2Fe-2S] cluster</name>
        <dbReference type="ChEBI" id="CHEBI:190135"/>
    </ligand>
</feature>
<evidence type="ECO:0000256" key="3">
    <source>
        <dbReference type="ARBA" id="ARBA00022485"/>
    </source>
</evidence>
<reference evidence="14" key="1">
    <citation type="journal article" date="2002" name="Science">
        <title>The draft genome of Ciona intestinalis: insights into chordate and vertebrate origins.</title>
        <authorList>
            <person name="Dehal P."/>
            <person name="Satou Y."/>
            <person name="Campbell R.K."/>
            <person name="Chapman J."/>
            <person name="Degnan B."/>
            <person name="De Tomaso A."/>
            <person name="Davidson B."/>
            <person name="Di Gregorio A."/>
            <person name="Gelpke M."/>
            <person name="Goodstein D.M."/>
            <person name="Harafuji N."/>
            <person name="Hastings K.E."/>
            <person name="Ho I."/>
            <person name="Hotta K."/>
            <person name="Huang W."/>
            <person name="Kawashima T."/>
            <person name="Lemaire P."/>
            <person name="Martinez D."/>
            <person name="Meinertzhagen I.A."/>
            <person name="Necula S."/>
            <person name="Nonaka M."/>
            <person name="Putnam N."/>
            <person name="Rash S."/>
            <person name="Saiga H."/>
            <person name="Satake M."/>
            <person name="Terry A."/>
            <person name="Yamada L."/>
            <person name="Wang H.G."/>
            <person name="Awazu S."/>
            <person name="Azumi K."/>
            <person name="Boore J."/>
            <person name="Branno M."/>
            <person name="Chin-Bow S."/>
            <person name="DeSantis R."/>
            <person name="Doyle S."/>
            <person name="Francino P."/>
            <person name="Keys D.N."/>
            <person name="Haga S."/>
            <person name="Hayashi H."/>
            <person name="Hino K."/>
            <person name="Imai K.S."/>
            <person name="Inaba K."/>
            <person name="Kano S."/>
            <person name="Kobayashi K."/>
            <person name="Kobayashi M."/>
            <person name="Lee B.I."/>
            <person name="Makabe K.W."/>
            <person name="Manohar C."/>
            <person name="Matassi G."/>
            <person name="Medina M."/>
            <person name="Mochizuki Y."/>
            <person name="Mount S."/>
            <person name="Morishita T."/>
            <person name="Miura S."/>
            <person name="Nakayama A."/>
            <person name="Nishizaka S."/>
            <person name="Nomoto H."/>
            <person name="Ohta F."/>
            <person name="Oishi K."/>
            <person name="Rigoutsos I."/>
            <person name="Sano M."/>
            <person name="Sasaki A."/>
            <person name="Sasakura Y."/>
            <person name="Shoguchi E."/>
            <person name="Shin-i T."/>
            <person name="Spagnuolo A."/>
            <person name="Stainier D."/>
            <person name="Suzuki M.M."/>
            <person name="Tassy O."/>
            <person name="Takatori N."/>
            <person name="Tokuoka M."/>
            <person name="Yagi K."/>
            <person name="Yoshizaki F."/>
            <person name="Wada S."/>
            <person name="Zhang C."/>
            <person name="Hyatt P.D."/>
            <person name="Larimer F."/>
            <person name="Detter C."/>
            <person name="Doggett N."/>
            <person name="Glavina T."/>
            <person name="Hawkins T."/>
            <person name="Richardson P."/>
            <person name="Lucas S."/>
            <person name="Kohara Y."/>
            <person name="Levine M."/>
            <person name="Satoh N."/>
            <person name="Rokhsar D.S."/>
        </authorList>
    </citation>
    <scope>NUCLEOTIDE SEQUENCE [LARGE SCALE GENOMIC DNA]</scope>
</reference>
<dbReference type="FunCoup" id="H2XME2">
    <property type="interactions" value="791"/>
</dbReference>
<feature type="binding site" evidence="10">
    <location>
        <position position="262"/>
    </location>
    <ligand>
        <name>[4Fe-4S] cluster</name>
        <dbReference type="ChEBI" id="CHEBI:49883"/>
    </ligand>
</feature>
<feature type="binding site" evidence="10">
    <location>
        <position position="270"/>
    </location>
    <ligand>
        <name>[4Fe-4S] cluster</name>
        <dbReference type="ChEBI" id="CHEBI:49883"/>
    </ligand>
</feature>
<keyword evidence="14" id="KW-1185">Reference proteome</keyword>
<evidence type="ECO:0000313" key="14">
    <source>
        <dbReference type="Proteomes" id="UP000008144"/>
    </source>
</evidence>
<evidence type="ECO:0000256" key="8">
    <source>
        <dbReference type="ARBA" id="ARBA00023014"/>
    </source>
</evidence>
<reference evidence="13" key="3">
    <citation type="submission" date="2025-08" db="UniProtKB">
        <authorList>
            <consortium name="Ensembl"/>
        </authorList>
    </citation>
    <scope>IDENTIFICATION</scope>
</reference>
<evidence type="ECO:0000256" key="4">
    <source>
        <dbReference type="ARBA" id="ARBA00022490"/>
    </source>
</evidence>
<comment type="function">
    <text evidence="10">Component of the cytosolic iron-sulfur (Fe-S) protein assembly (CIA) machinery. Required for the maturation of extramitochondrial Fe-S proteins. Part of an electron transfer chain functioning in an early step of cytosolic Fe-S biogenesis, facilitating the de novo assembly of a [4Fe-4S] cluster on the cytosolic Fe-S scaffold complex. Electrons are transferred from NADPH via a FAD- and FMN-containing diflavin oxidoreductase. Together with the diflavin oxidoreductase, also required for the assembly of the diferric tyrosyl radical cofactor of ribonucleotide reductase (RNR), probably by providing electrons for reduction during radical cofactor maturation in the catalytic small subunit.</text>
</comment>
<dbReference type="PANTHER" id="PTHR13273:SF14">
    <property type="entry name" value="ANAMORSIN"/>
    <property type="match status" value="1"/>
</dbReference>
<comment type="domain">
    <text evidence="10">The twin Cx2C motifs are involved in the recognition by the mitochondrial MIA40-ERV1 disulfide relay system. The formation of 2 disulfide bonds in the Cx2C motifs through dithiol/disulfide exchange reactions effectively traps the protein in the mitochondrial intermembrane space.</text>
</comment>
<dbReference type="GO" id="GO:0051539">
    <property type="term" value="F:4 iron, 4 sulfur cluster binding"/>
    <property type="evidence" value="ECO:0007669"/>
    <property type="project" value="UniProtKB-KW"/>
</dbReference>
<dbReference type="GO" id="GO:0005737">
    <property type="term" value="C:cytoplasm"/>
    <property type="evidence" value="ECO:0000318"/>
    <property type="project" value="GO_Central"/>
</dbReference>
<dbReference type="GO" id="GO:0005758">
    <property type="term" value="C:mitochondrial intermembrane space"/>
    <property type="evidence" value="ECO:0007669"/>
    <property type="project" value="UniProtKB-SubCell"/>
</dbReference>
<evidence type="ECO:0000256" key="6">
    <source>
        <dbReference type="ARBA" id="ARBA00022723"/>
    </source>
</evidence>
<keyword evidence="4 10" id="KW-0963">Cytoplasm</keyword>
<feature type="short sequence motif" description="Cx2C motif 2" evidence="10">
    <location>
        <begin position="270"/>
        <end position="273"/>
    </location>
</feature>
<feature type="binding site" evidence="10">
    <location>
        <position position="238"/>
    </location>
    <ligand>
        <name>[2Fe-2S] cluster</name>
        <dbReference type="ChEBI" id="CHEBI:190135"/>
    </ligand>
</feature>
<keyword evidence="6 10" id="KW-0479">Metal-binding</keyword>
<dbReference type="AlphaFoldDB" id="H2XME2"/>
<comment type="subcellular location">
    <subcellularLocation>
        <location evidence="10">Cytoplasm</location>
    </subcellularLocation>
    <subcellularLocation>
        <location evidence="10">Mitochondrion intermembrane space</location>
    </subcellularLocation>
</comment>
<dbReference type="InterPro" id="IPR029063">
    <property type="entry name" value="SAM-dependent_MTases_sf"/>
</dbReference>
<feature type="region of interest" description="Fe-S binding site A" evidence="10">
    <location>
        <begin position="222"/>
        <end position="238"/>
    </location>
</feature>
<comment type="domain">
    <text evidence="10">The C-terminal domain binds 2 Fe-S clusters but is otherwise mostly in an intrinsically disordered conformation.</text>
</comment>
<comment type="domain">
    <text evidence="10">The N-terminal domain has structural similarity with S-adenosyl-L-methionine-dependent methyltransferases, but does not bind S-adenosyl-L-methionine. It is required for correct assembly of the 2 Fe-S clusters.</text>
</comment>
<evidence type="ECO:0000313" key="13">
    <source>
        <dbReference type="Ensembl" id="ENSCINP00000030825.1"/>
    </source>
</evidence>
<feature type="short sequence motif" description="Cx2C motif 1" evidence="10">
    <location>
        <begin position="259"/>
        <end position="262"/>
    </location>
</feature>
<dbReference type="GeneTree" id="ENSGT00390000011417"/>
<comment type="subunit">
    <text evidence="10">Monomer.</text>
</comment>
<comment type="similarity">
    <text evidence="2 10">Belongs to the anamorsin family.</text>
</comment>
<dbReference type="Ensembl" id="ENSCINT00000033122.1">
    <property type="protein sequence ID" value="ENSCINP00000030825.1"/>
    <property type="gene ID" value="ENSCING00000012657.2"/>
</dbReference>
<protein>
    <recommendedName>
        <fullName evidence="10">Anamorsin homolog</fullName>
    </recommendedName>
    <alternativeName>
        <fullName evidence="10">Fe-S cluster assembly protein DRE2 homolog</fullName>
    </alternativeName>
</protein>
<dbReference type="FunFam" id="3.40.50.150:FF:001032">
    <property type="match status" value="1"/>
</dbReference>
<feature type="binding site" evidence="10">
    <location>
        <position position="259"/>
    </location>
    <ligand>
        <name>[4Fe-4S] cluster</name>
        <dbReference type="ChEBI" id="CHEBI:49883"/>
    </ligand>
</feature>
<reference evidence="13" key="2">
    <citation type="journal article" date="2008" name="Genome Biol.">
        <title>Improved genome assembly and evidence-based global gene model set for the chordate Ciona intestinalis: new insight into intron and operon populations.</title>
        <authorList>
            <person name="Satou Y."/>
            <person name="Mineta K."/>
            <person name="Ogasawara M."/>
            <person name="Sasakura Y."/>
            <person name="Shoguchi E."/>
            <person name="Ueno K."/>
            <person name="Yamada L."/>
            <person name="Matsumoto J."/>
            <person name="Wasserscheid J."/>
            <person name="Dewar K."/>
            <person name="Wiley G.B."/>
            <person name="Macmil S.L."/>
            <person name="Roe B.A."/>
            <person name="Zeller R.W."/>
            <person name="Hastings K.E."/>
            <person name="Lemaire P."/>
            <person name="Lindquist E."/>
            <person name="Endo T."/>
            <person name="Hotta K."/>
            <person name="Inaba K."/>
        </authorList>
    </citation>
    <scope>NUCLEOTIDE SEQUENCE [LARGE SCALE GENOMIC DNA]</scope>
    <source>
        <strain evidence="13">wild type</strain>
    </source>
</reference>
<evidence type="ECO:0000259" key="11">
    <source>
        <dbReference type="Pfam" id="PF05093"/>
    </source>
</evidence>
<keyword evidence="8 10" id="KW-0411">Iron-sulfur</keyword>
<dbReference type="GO" id="GO:0051537">
    <property type="term" value="F:2 iron, 2 sulfur cluster binding"/>
    <property type="evidence" value="ECO:0007669"/>
    <property type="project" value="UniProtKB-UniRule"/>
</dbReference>
<name>H2XME2_CIOIN</name>
<dbReference type="Pfam" id="PF20922">
    <property type="entry name" value="Anamorsin_N"/>
    <property type="match status" value="1"/>
</dbReference>
<dbReference type="InterPro" id="IPR049011">
    <property type="entry name" value="Anamorsin_N_metazoan"/>
</dbReference>
<dbReference type="GO" id="GO:0016226">
    <property type="term" value="P:iron-sulfur cluster assembly"/>
    <property type="evidence" value="ECO:0000318"/>
    <property type="project" value="GO_Central"/>
</dbReference>
<dbReference type="InParanoid" id="H2XME2"/>
<feature type="domain" description="Anamorsin C-terminal" evidence="11">
    <location>
        <begin position="253"/>
        <end position="289"/>
    </location>
</feature>
<dbReference type="Pfam" id="PF05093">
    <property type="entry name" value="CIAPIN1"/>
    <property type="match status" value="1"/>
</dbReference>
<dbReference type="PANTHER" id="PTHR13273">
    <property type="entry name" value="ANAMORSIN"/>
    <property type="match status" value="1"/>
</dbReference>
<dbReference type="GO" id="GO:0046872">
    <property type="term" value="F:metal ion binding"/>
    <property type="evidence" value="ECO:0007669"/>
    <property type="project" value="UniProtKB-KW"/>
</dbReference>
<sequence>TMEKFIKQGDNVLVVWSVPPTGDKMQTMVNLIKTKSSTGVVQLENAQRLKMGGYESSNYDIAICGLFSAEEIYSNEIFAEIARVLKPQGKVYVKNNNAGKFILGMQHCTSTTSTLKLSGFINIMEVKKDPFINVSQAGLTESSTGDAASQILVGEKPHFEVGSSSKLSFAKKKPAQEESAKTVWNLSAMDMNDDDVELINDDDLLEEEDLVVPDATSLKGGCGTGETKPKKACKNCTCGLAEELETGKTPQPKAATSACGSCYLGDAFRCASCPYLGMPAFKPGEKISLSNRQLTADS</sequence>
<dbReference type="InterPro" id="IPR046408">
    <property type="entry name" value="CIAPIN1"/>
</dbReference>
<proteinExistence type="inferred from homology"/>
<feature type="region of interest" description="Fe-S binding site B" evidence="10">
    <location>
        <begin position="259"/>
        <end position="273"/>
    </location>
</feature>
<dbReference type="OMA" id="GFINCRE"/>
<evidence type="ECO:0000259" key="12">
    <source>
        <dbReference type="Pfam" id="PF20922"/>
    </source>
</evidence>
<evidence type="ECO:0000256" key="5">
    <source>
        <dbReference type="ARBA" id="ARBA00022714"/>
    </source>
</evidence>
<evidence type="ECO:0000256" key="1">
    <source>
        <dbReference type="ARBA" id="ARBA00001966"/>
    </source>
</evidence>
<dbReference type="GO" id="GO:0009055">
    <property type="term" value="F:electron transfer activity"/>
    <property type="evidence" value="ECO:0007669"/>
    <property type="project" value="UniProtKB-UniRule"/>
</dbReference>
<dbReference type="Proteomes" id="UP000008144">
    <property type="component" value="Chromosome 3"/>
</dbReference>
<evidence type="ECO:0000256" key="7">
    <source>
        <dbReference type="ARBA" id="ARBA00023004"/>
    </source>
</evidence>
<dbReference type="Gene3D" id="3.40.50.150">
    <property type="entry name" value="Vaccinia Virus protein VP39"/>
    <property type="match status" value="1"/>
</dbReference>
<dbReference type="SUPFAM" id="SSF53335">
    <property type="entry name" value="S-adenosyl-L-methionine-dependent methyltransferases"/>
    <property type="match status" value="1"/>
</dbReference>
<evidence type="ECO:0000256" key="2">
    <source>
        <dbReference type="ARBA" id="ARBA00008169"/>
    </source>
</evidence>
<accession>H2XME2</accession>
<dbReference type="HAMAP" id="MF_03115">
    <property type="entry name" value="Anamorsin"/>
    <property type="match status" value="1"/>
</dbReference>
<comment type="cofactor">
    <cofactor evidence="10">
        <name>[2Fe-2S] cluster</name>
        <dbReference type="ChEBI" id="CHEBI:190135"/>
    </cofactor>
</comment>
<dbReference type="EMBL" id="EAAA01001751">
    <property type="status" value="NOT_ANNOTATED_CDS"/>
    <property type="molecule type" value="Genomic_DNA"/>
</dbReference>
<organism evidence="13 14">
    <name type="scientific">Ciona intestinalis</name>
    <name type="common">Transparent sea squirt</name>
    <name type="synonym">Ascidia intestinalis</name>
    <dbReference type="NCBI Taxonomy" id="7719"/>
    <lineage>
        <taxon>Eukaryota</taxon>
        <taxon>Metazoa</taxon>
        <taxon>Chordata</taxon>
        <taxon>Tunicata</taxon>
        <taxon>Ascidiacea</taxon>
        <taxon>Phlebobranchia</taxon>
        <taxon>Cionidae</taxon>
        <taxon>Ciona</taxon>
    </lineage>
</organism>
<evidence type="ECO:0000256" key="9">
    <source>
        <dbReference type="ARBA" id="ARBA00023128"/>
    </source>
</evidence>
<keyword evidence="3 10" id="KW-0004">4Fe-4S</keyword>
<keyword evidence="7 10" id="KW-0408">Iron</keyword>
<dbReference type="STRING" id="7719.ENSCINP00000030825"/>
<evidence type="ECO:0000256" key="10">
    <source>
        <dbReference type="HAMAP-Rule" id="MF_03115"/>
    </source>
</evidence>
<dbReference type="InterPro" id="IPR007785">
    <property type="entry name" value="Anamorsin"/>
</dbReference>
<comment type="cofactor">
    <cofactor evidence="1 10">
        <name>[4Fe-4S] cluster</name>
        <dbReference type="ChEBI" id="CHEBI:49883"/>
    </cofactor>
</comment>
<comment type="caution">
    <text evidence="10">Lacks conserved residue(s) required for the propagation of feature annotation.</text>
</comment>
<keyword evidence="5 10" id="KW-0001">2Fe-2S</keyword>
<feature type="binding site" evidence="10">
    <location>
        <position position="273"/>
    </location>
    <ligand>
        <name>[4Fe-4S] cluster</name>
        <dbReference type="ChEBI" id="CHEBI:49883"/>
    </ligand>
</feature>
<feature type="domain" description="Anamorsin N-terminal" evidence="12">
    <location>
        <begin position="9"/>
        <end position="164"/>
    </location>
</feature>
<feature type="binding site" evidence="10">
    <location>
        <position position="233"/>
    </location>
    <ligand>
        <name>[2Fe-2S] cluster</name>
        <dbReference type="ChEBI" id="CHEBI:190135"/>
    </ligand>
</feature>
<keyword evidence="9 10" id="KW-0496">Mitochondrion</keyword>
<feature type="binding site" evidence="10">
    <location>
        <position position="222"/>
    </location>
    <ligand>
        <name>[2Fe-2S] cluster</name>
        <dbReference type="ChEBI" id="CHEBI:190135"/>
    </ligand>
</feature>